<name>A0A5T5W757_SALER</name>
<organism evidence="1">
    <name type="scientific">Salmonella enterica</name>
    <name type="common">Salmonella choleraesuis</name>
    <dbReference type="NCBI Taxonomy" id="28901"/>
    <lineage>
        <taxon>Bacteria</taxon>
        <taxon>Pseudomonadati</taxon>
        <taxon>Pseudomonadota</taxon>
        <taxon>Gammaproteobacteria</taxon>
        <taxon>Enterobacterales</taxon>
        <taxon>Enterobacteriaceae</taxon>
        <taxon>Salmonella</taxon>
    </lineage>
</organism>
<dbReference type="EMBL" id="AAGCIB010000087">
    <property type="protein sequence ID" value="EBM3346252.1"/>
    <property type="molecule type" value="Genomic_DNA"/>
</dbReference>
<accession>A0A5T5W757</accession>
<sequence>MRVGSMLNVYVICNNALVHKQYVIANSTERVQWFLLTTGLKYNTKNNNNSCIPKNQPVCMCHNIIQLSGIPC</sequence>
<evidence type="ECO:0000313" key="1">
    <source>
        <dbReference type="EMBL" id="EBM3346252.1"/>
    </source>
</evidence>
<dbReference type="AlphaFoldDB" id="A0A5T5W757"/>
<comment type="caution">
    <text evidence="1">The sequence shown here is derived from an EMBL/GenBank/DDBJ whole genome shotgun (WGS) entry which is preliminary data.</text>
</comment>
<protein>
    <submittedName>
        <fullName evidence="1">Uncharacterized protein</fullName>
    </submittedName>
</protein>
<reference evidence="1" key="1">
    <citation type="submission" date="2018-08" db="EMBL/GenBank/DDBJ databases">
        <authorList>
            <consortium name="PulseNet: The National Subtyping Network for Foodborne Disease Surveillance"/>
            <person name="Tarr C.L."/>
            <person name="Trees E."/>
            <person name="Katz L.S."/>
            <person name="Carleton-Romer H.A."/>
            <person name="Stroika S."/>
            <person name="Kucerova Z."/>
            <person name="Roache K.F."/>
            <person name="Sabol A.L."/>
            <person name="Besser J."/>
            <person name="Gerner-Smidt P."/>
        </authorList>
    </citation>
    <scope>NUCLEOTIDE SEQUENCE</scope>
    <source>
        <strain evidence="1">PNUSAS048021</strain>
    </source>
</reference>
<proteinExistence type="predicted"/>
<gene>
    <name evidence="1" type="ORF">DYD63_20240</name>
</gene>